<evidence type="ECO:0000313" key="3">
    <source>
        <dbReference type="Proteomes" id="UP000218418"/>
    </source>
</evidence>
<accession>A0A1Z4LN95</accession>
<keyword evidence="1" id="KW-0472">Membrane</keyword>
<gene>
    <name evidence="2" type="ORF">NIES267_21810</name>
</gene>
<name>A0A1Z4LN95_9CYAN</name>
<evidence type="ECO:0000256" key="1">
    <source>
        <dbReference type="SAM" id="Phobius"/>
    </source>
</evidence>
<feature type="transmembrane region" description="Helical" evidence="1">
    <location>
        <begin position="168"/>
        <end position="193"/>
    </location>
</feature>
<keyword evidence="3" id="KW-1185">Reference proteome</keyword>
<reference evidence="2 3" key="1">
    <citation type="submission" date="2017-06" db="EMBL/GenBank/DDBJ databases">
        <title>Genome sequencing of cyanobaciteial culture collection at National Institute for Environmental Studies (NIES).</title>
        <authorList>
            <person name="Hirose Y."/>
            <person name="Shimura Y."/>
            <person name="Fujisawa T."/>
            <person name="Nakamura Y."/>
            <person name="Kawachi M."/>
        </authorList>
    </citation>
    <scope>NUCLEOTIDE SEQUENCE [LARGE SCALE GENOMIC DNA]</scope>
    <source>
        <strain evidence="2 3">NIES-267</strain>
    </source>
</reference>
<keyword evidence="1" id="KW-0812">Transmembrane</keyword>
<sequence>MILSKIKGLWMIFTAFIPIIWIVILLNIIFDVNHLAHSSVKTINSSFSGMIATLDNSTNSLSNSVEPIRNLENTLSEVSQKVNNIPVNIKTPAISLTDAKLPFELPTIPSFDIFIPGLKDVKNILANNFDILNKFNQEISSIAGFEQTQRYYQGIILSMQESIKEMQIIAFKIIALVVIGAIIVIPFLVKLIITPYIRWTRNRITTGWKLISS</sequence>
<keyword evidence="1" id="KW-1133">Transmembrane helix</keyword>
<dbReference type="AlphaFoldDB" id="A0A1Z4LN95"/>
<evidence type="ECO:0000313" key="2">
    <source>
        <dbReference type="EMBL" id="BAY82697.1"/>
    </source>
</evidence>
<dbReference type="OrthoDB" id="10014490at2"/>
<feature type="transmembrane region" description="Helical" evidence="1">
    <location>
        <begin position="9"/>
        <end position="30"/>
    </location>
</feature>
<organism evidence="2 3">
    <name type="scientific">Calothrix parasitica NIES-267</name>
    <dbReference type="NCBI Taxonomy" id="1973488"/>
    <lineage>
        <taxon>Bacteria</taxon>
        <taxon>Bacillati</taxon>
        <taxon>Cyanobacteriota</taxon>
        <taxon>Cyanophyceae</taxon>
        <taxon>Nostocales</taxon>
        <taxon>Calotrichaceae</taxon>
        <taxon>Calothrix</taxon>
    </lineage>
</organism>
<protein>
    <submittedName>
        <fullName evidence="2">Uncharacterized protein</fullName>
    </submittedName>
</protein>
<dbReference type="EMBL" id="AP018227">
    <property type="protein sequence ID" value="BAY82697.1"/>
    <property type="molecule type" value="Genomic_DNA"/>
</dbReference>
<dbReference type="Proteomes" id="UP000218418">
    <property type="component" value="Chromosome"/>
</dbReference>
<proteinExistence type="predicted"/>